<comment type="caution">
    <text evidence="1">The sequence shown here is derived from an EMBL/GenBank/DDBJ whole genome shotgun (WGS) entry which is preliminary data.</text>
</comment>
<reference evidence="1 2" key="1">
    <citation type="journal article" date="2016" name="Nat. Commun.">
        <title>Thousands of microbial genomes shed light on interconnected biogeochemical processes in an aquifer system.</title>
        <authorList>
            <person name="Anantharaman K."/>
            <person name="Brown C.T."/>
            <person name="Hug L.A."/>
            <person name="Sharon I."/>
            <person name="Castelle C.J."/>
            <person name="Probst A.J."/>
            <person name="Thomas B.C."/>
            <person name="Singh A."/>
            <person name="Wilkins M.J."/>
            <person name="Karaoz U."/>
            <person name="Brodie E.L."/>
            <person name="Williams K.H."/>
            <person name="Hubbard S.S."/>
            <person name="Banfield J.F."/>
        </authorList>
    </citation>
    <scope>NUCLEOTIDE SEQUENCE [LARGE SCALE GENOMIC DNA]</scope>
</reference>
<dbReference type="Proteomes" id="UP000178417">
    <property type="component" value="Unassembled WGS sequence"/>
</dbReference>
<gene>
    <name evidence="1" type="ORF">A2310_05045</name>
</gene>
<dbReference type="SUPFAM" id="SSF53335">
    <property type="entry name" value="S-adenosyl-L-methionine-dependent methyltransferases"/>
    <property type="match status" value="1"/>
</dbReference>
<accession>A0A1F4SUL2</accession>
<dbReference type="STRING" id="1802579.A2310_05045"/>
<dbReference type="Gene3D" id="3.40.50.150">
    <property type="entry name" value="Vaccinia Virus protein VP39"/>
    <property type="match status" value="1"/>
</dbReference>
<dbReference type="InterPro" id="IPR011004">
    <property type="entry name" value="Trimer_LpxA-like_sf"/>
</dbReference>
<protein>
    <recommendedName>
        <fullName evidence="3">Methyltransferase domain-containing protein</fullName>
    </recommendedName>
</protein>
<dbReference type="EMBL" id="MEUB01000019">
    <property type="protein sequence ID" value="OGC23393.1"/>
    <property type="molecule type" value="Genomic_DNA"/>
</dbReference>
<dbReference type="SUPFAM" id="SSF51161">
    <property type="entry name" value="Trimeric LpxA-like enzymes"/>
    <property type="match status" value="1"/>
</dbReference>
<dbReference type="PANTHER" id="PTHR43300">
    <property type="entry name" value="ACETYLTRANSFERASE"/>
    <property type="match status" value="1"/>
</dbReference>
<evidence type="ECO:0008006" key="3">
    <source>
        <dbReference type="Google" id="ProtNLM"/>
    </source>
</evidence>
<dbReference type="AlphaFoldDB" id="A0A1F4SUL2"/>
<organism evidence="1 2">
    <name type="scientific">candidate division WOR-1 bacterium RIFOXYB2_FULL_37_13</name>
    <dbReference type="NCBI Taxonomy" id="1802579"/>
    <lineage>
        <taxon>Bacteria</taxon>
        <taxon>Bacillati</taxon>
        <taxon>Saganbacteria</taxon>
    </lineage>
</organism>
<evidence type="ECO:0000313" key="1">
    <source>
        <dbReference type="EMBL" id="OGC23393.1"/>
    </source>
</evidence>
<name>A0A1F4SUL2_UNCSA</name>
<sequence>MLKISGIPKADHPFFVKEVCIGKGSEASFIRGEARSDSGRLVVGLSHLASVNFAEQYSSLKFFLIDRFLFAETLYVNHPMEFFECSIGCEVTIGAGSEIKKCQIGEKSNIGEKCKLKSSTIGKGVKIGNGVNLFCASIGDASSVSAGVCLWGSEIGKGVYIEDGFHLVLNDKGIVIEDGVKIGKNVRVLSPYKVTIGLSAVIEDNALVLRNIPAGATLHAVDSPNPEALYQGSYECFYVDSFSPNKVFSKPFQTFLKELGYANKGEMPVNCSKGAVSIIENNLLFALLPFIYLDIKEQLVKISIGEHSIVIYHQTSGWGEYFFYSPDEIPEAYIKEERNVQEEDICRLSRLREEISRIAYKTKKGREDQHFGTNKYVQSNALRLFSFMHLLFSNREIDQWRCLDIGSGKGVAVDIIGLFMESHGIEKREALHKIAEAHLDKRKNIRLFNGDFFEHDISGYNIVHLYLGFPFEETEMGISFKSEFAERLNRKLQELPSGSLIIMGPVDFDSDWGSGAWTRQAAAEIFEGEELKRVELNLPKLFWDYEIYRRK</sequence>
<dbReference type="Gene3D" id="2.160.10.10">
    <property type="entry name" value="Hexapeptide repeat proteins"/>
    <property type="match status" value="1"/>
</dbReference>
<dbReference type="InterPro" id="IPR050179">
    <property type="entry name" value="Trans_hexapeptide_repeat"/>
</dbReference>
<evidence type="ECO:0000313" key="2">
    <source>
        <dbReference type="Proteomes" id="UP000178417"/>
    </source>
</evidence>
<dbReference type="InterPro" id="IPR029063">
    <property type="entry name" value="SAM-dependent_MTases_sf"/>
</dbReference>
<proteinExistence type="predicted"/>